<evidence type="ECO:0000256" key="4">
    <source>
        <dbReference type="SAM" id="MobiDB-lite"/>
    </source>
</evidence>
<evidence type="ECO:0000313" key="7">
    <source>
        <dbReference type="EMBL" id="GAA2150381.1"/>
    </source>
</evidence>
<reference evidence="8" key="1">
    <citation type="journal article" date="2019" name="Int. J. Syst. Evol. Microbiol.">
        <title>The Global Catalogue of Microorganisms (GCM) 10K type strain sequencing project: providing services to taxonomists for standard genome sequencing and annotation.</title>
        <authorList>
            <consortium name="The Broad Institute Genomics Platform"/>
            <consortium name="The Broad Institute Genome Sequencing Center for Infectious Disease"/>
            <person name="Wu L."/>
            <person name="Ma J."/>
        </authorList>
    </citation>
    <scope>NUCLEOTIDE SEQUENCE [LARGE SCALE GENOMIC DNA]</scope>
    <source>
        <strain evidence="8">JCM 16022</strain>
    </source>
</reference>
<proteinExistence type="predicted"/>
<dbReference type="CDD" id="cd16917">
    <property type="entry name" value="HATPase_UhpB-NarQ-NarX-like"/>
    <property type="match status" value="1"/>
</dbReference>
<dbReference type="Pfam" id="PF07730">
    <property type="entry name" value="HisKA_3"/>
    <property type="match status" value="1"/>
</dbReference>
<evidence type="ECO:0000256" key="3">
    <source>
        <dbReference type="ARBA" id="ARBA00023012"/>
    </source>
</evidence>
<dbReference type="PANTHER" id="PTHR24421">
    <property type="entry name" value="NITRATE/NITRITE SENSOR PROTEIN NARX-RELATED"/>
    <property type="match status" value="1"/>
</dbReference>
<dbReference type="InterPro" id="IPR011712">
    <property type="entry name" value="Sig_transdc_His_kin_sub3_dim/P"/>
</dbReference>
<feature type="region of interest" description="Disordered" evidence="4">
    <location>
        <begin position="523"/>
        <end position="543"/>
    </location>
</feature>
<evidence type="ECO:0000256" key="1">
    <source>
        <dbReference type="ARBA" id="ARBA00022679"/>
    </source>
</evidence>
<dbReference type="Gene3D" id="1.20.5.1930">
    <property type="match status" value="1"/>
</dbReference>
<dbReference type="PANTHER" id="PTHR24421:SF61">
    <property type="entry name" value="OXYGEN SENSOR HISTIDINE KINASE NREB"/>
    <property type="match status" value="1"/>
</dbReference>
<feature type="compositionally biased region" description="Basic and acidic residues" evidence="4">
    <location>
        <begin position="534"/>
        <end position="543"/>
    </location>
</feature>
<dbReference type="InterPro" id="IPR036890">
    <property type="entry name" value="HATPase_C_sf"/>
</dbReference>
<protein>
    <recommendedName>
        <fullName evidence="9">Signal transduction histidine kinase subgroup 3 dimerisation and phosphoacceptor domain-containing protein</fullName>
    </recommendedName>
</protein>
<dbReference type="Proteomes" id="UP001501771">
    <property type="component" value="Unassembled WGS sequence"/>
</dbReference>
<dbReference type="EMBL" id="BAAAQR010000010">
    <property type="protein sequence ID" value="GAA2150381.1"/>
    <property type="molecule type" value="Genomic_DNA"/>
</dbReference>
<evidence type="ECO:0000259" key="5">
    <source>
        <dbReference type="Pfam" id="PF02518"/>
    </source>
</evidence>
<keyword evidence="1" id="KW-0808">Transferase</keyword>
<dbReference type="RefSeq" id="WP_344154162.1">
    <property type="nucleotide sequence ID" value="NZ_BAAAQR010000010.1"/>
</dbReference>
<evidence type="ECO:0000313" key="8">
    <source>
        <dbReference type="Proteomes" id="UP001501771"/>
    </source>
</evidence>
<organism evidence="7 8">
    <name type="scientific">Nocardioides koreensis</name>
    <dbReference type="NCBI Taxonomy" id="433651"/>
    <lineage>
        <taxon>Bacteria</taxon>
        <taxon>Bacillati</taxon>
        <taxon>Actinomycetota</taxon>
        <taxon>Actinomycetes</taxon>
        <taxon>Propionibacteriales</taxon>
        <taxon>Nocardioidaceae</taxon>
        <taxon>Nocardioides</taxon>
    </lineage>
</organism>
<gene>
    <name evidence="7" type="ORF">GCM10009844_31250</name>
</gene>
<accession>A0ABP5LTJ2</accession>
<dbReference type="Pfam" id="PF02518">
    <property type="entry name" value="HATPase_c"/>
    <property type="match status" value="1"/>
</dbReference>
<keyword evidence="3" id="KW-0902">Two-component regulatory system</keyword>
<dbReference type="Gene3D" id="3.30.565.10">
    <property type="entry name" value="Histidine kinase-like ATPase, C-terminal domain"/>
    <property type="match status" value="1"/>
</dbReference>
<evidence type="ECO:0008006" key="9">
    <source>
        <dbReference type="Google" id="ProtNLM"/>
    </source>
</evidence>
<dbReference type="SUPFAM" id="SSF55874">
    <property type="entry name" value="ATPase domain of HSP90 chaperone/DNA topoisomerase II/histidine kinase"/>
    <property type="match status" value="1"/>
</dbReference>
<dbReference type="InterPro" id="IPR003594">
    <property type="entry name" value="HATPase_dom"/>
</dbReference>
<sequence length="543" mass="57474">MSYIRNATGLRRSMSAARPVPGSPPSWRLNTAVRIFALAFVVGQVVDRGLAGSLGIVLVGLAIVGGTCCICELQAAGRTPWLSVAEGVMVGLLIGMADVRADALHLYLAIPAVAAGLASGRLATANTWLVTALSWLTAEAAAGPAGDLAGQLTSALPWLGIGLGVALLAAQQSRSLRTLAAAQAPYAAAHRLVGQLHTLVRDFPAVLDVATQARAIREAVDGAIGGAIDGKCSVVLVRGRAGIAAASPSGPLAPTDEETGRLCALYGRRLQRPGATALPLRVGPHVIGAVVLGQSRSLTSAQLEATQQLLDEHAIRLETALLVDEVRIVATAEERNRLARDIHDGIAQRVVSLGYLADEVAATSGDPLARQAAEALRSEFTKLISELRFSVFDLRQDVDEAAGVSAALSEYVQELSTHSELRVHLTLDEREARLPRRTETELLRIAQEAIGNVHKHARAINVWVNLRTIGSDLQLVVEDDGVGGAIPRTGHYGMHTMRERAERIDADLEIGNRQDGGTIVTIRSRSRAAGTNGEQHDQRLARR</sequence>
<keyword evidence="2" id="KW-0418">Kinase</keyword>
<feature type="domain" description="Histidine kinase/HSP90-like ATPase" evidence="5">
    <location>
        <begin position="439"/>
        <end position="523"/>
    </location>
</feature>
<dbReference type="InterPro" id="IPR050482">
    <property type="entry name" value="Sensor_HK_TwoCompSys"/>
</dbReference>
<evidence type="ECO:0000256" key="2">
    <source>
        <dbReference type="ARBA" id="ARBA00022777"/>
    </source>
</evidence>
<comment type="caution">
    <text evidence="7">The sequence shown here is derived from an EMBL/GenBank/DDBJ whole genome shotgun (WGS) entry which is preliminary data.</text>
</comment>
<keyword evidence="8" id="KW-1185">Reference proteome</keyword>
<feature type="domain" description="Signal transduction histidine kinase subgroup 3 dimerisation and phosphoacceptor" evidence="6">
    <location>
        <begin position="334"/>
        <end position="397"/>
    </location>
</feature>
<evidence type="ECO:0000259" key="6">
    <source>
        <dbReference type="Pfam" id="PF07730"/>
    </source>
</evidence>
<name>A0ABP5LTJ2_9ACTN</name>